<evidence type="ECO:0000259" key="2">
    <source>
        <dbReference type="Pfam" id="PF03816"/>
    </source>
</evidence>
<dbReference type="NCBIfam" id="TIGR00350">
    <property type="entry name" value="lytR_cpsA_psr"/>
    <property type="match status" value="1"/>
</dbReference>
<accession>A0A0G0GB41</accession>
<reference evidence="4 5" key="1">
    <citation type="journal article" date="2015" name="Nature">
        <title>rRNA introns, odd ribosomes, and small enigmatic genomes across a large radiation of phyla.</title>
        <authorList>
            <person name="Brown C.T."/>
            <person name="Hug L.A."/>
            <person name="Thomas B.C."/>
            <person name="Sharon I."/>
            <person name="Castelle C.J."/>
            <person name="Singh A."/>
            <person name="Wilkins M.J."/>
            <person name="Williams K.H."/>
            <person name="Banfield J.F."/>
        </authorList>
    </citation>
    <scope>NUCLEOTIDE SEQUENCE [LARGE SCALE GENOMIC DNA]</scope>
</reference>
<dbReference type="Pfam" id="PF13399">
    <property type="entry name" value="LytR_C"/>
    <property type="match status" value="1"/>
</dbReference>
<evidence type="ECO:0008006" key="6">
    <source>
        <dbReference type="Google" id="ProtNLM"/>
    </source>
</evidence>
<dbReference type="STRING" id="1619046.US42_C0014G0059"/>
<evidence type="ECO:0000313" key="4">
    <source>
        <dbReference type="EMBL" id="KKQ27162.1"/>
    </source>
</evidence>
<evidence type="ECO:0000256" key="1">
    <source>
        <dbReference type="ARBA" id="ARBA00006068"/>
    </source>
</evidence>
<dbReference type="Pfam" id="PF03816">
    <property type="entry name" value="LytR_cpsA_psr"/>
    <property type="match status" value="1"/>
</dbReference>
<dbReference type="InterPro" id="IPR027381">
    <property type="entry name" value="LytR/CpsA/Psr_C"/>
</dbReference>
<comment type="similarity">
    <text evidence="1">Belongs to the LytR/CpsA/Psr (LCP) family.</text>
</comment>
<feature type="domain" description="Cell envelope-related transcriptional attenuator" evidence="2">
    <location>
        <begin position="109"/>
        <end position="269"/>
    </location>
</feature>
<dbReference type="PANTHER" id="PTHR33392">
    <property type="entry name" value="POLYISOPRENYL-TEICHOIC ACID--PEPTIDOGLYCAN TEICHOIC ACID TRANSFERASE TAGU"/>
    <property type="match status" value="1"/>
</dbReference>
<dbReference type="InterPro" id="IPR004474">
    <property type="entry name" value="LytR_CpsA_psr"/>
</dbReference>
<dbReference type="Proteomes" id="UP000034849">
    <property type="component" value="Unassembled WGS sequence"/>
</dbReference>
<evidence type="ECO:0000313" key="5">
    <source>
        <dbReference type="Proteomes" id="UP000034849"/>
    </source>
</evidence>
<dbReference type="Gene3D" id="3.40.630.190">
    <property type="entry name" value="LCP protein"/>
    <property type="match status" value="1"/>
</dbReference>
<dbReference type="AlphaFoldDB" id="A0A0G0GB41"/>
<dbReference type="PANTHER" id="PTHR33392:SF6">
    <property type="entry name" value="POLYISOPRENYL-TEICHOIC ACID--PEPTIDOGLYCAN TEICHOIC ACID TRANSFERASE TAGU"/>
    <property type="match status" value="1"/>
</dbReference>
<proteinExistence type="inferred from homology"/>
<dbReference type="InterPro" id="IPR050922">
    <property type="entry name" value="LytR/CpsA/Psr_CW_biosynth"/>
</dbReference>
<dbReference type="Gene3D" id="3.30.70.2390">
    <property type="match status" value="1"/>
</dbReference>
<gene>
    <name evidence="4" type="ORF">US42_C0014G0059</name>
</gene>
<name>A0A0G0GB41_9BACT</name>
<dbReference type="EMBL" id="LBSX01000014">
    <property type="protein sequence ID" value="KKQ27162.1"/>
    <property type="molecule type" value="Genomic_DNA"/>
</dbReference>
<feature type="domain" description="LytR/CpsA/Psr regulator C-terminal" evidence="3">
    <location>
        <begin position="387"/>
        <end position="476"/>
    </location>
</feature>
<protein>
    <recommendedName>
        <fullName evidence="6">Cell envelope-related transcriptional attenuator</fullName>
    </recommendedName>
</protein>
<evidence type="ECO:0000259" key="3">
    <source>
        <dbReference type="Pfam" id="PF13399"/>
    </source>
</evidence>
<organism evidence="4 5">
    <name type="scientific">Candidatus Magasanikbacteria bacterium GW2011_GWC2_37_14</name>
    <dbReference type="NCBI Taxonomy" id="1619046"/>
    <lineage>
        <taxon>Bacteria</taxon>
        <taxon>Candidatus Magasanikiibacteriota</taxon>
    </lineage>
</organism>
<comment type="caution">
    <text evidence="4">The sequence shown here is derived from an EMBL/GenBank/DDBJ whole genome shotgun (WGS) entry which is preliminary data.</text>
</comment>
<sequence>MEYRPINFLEQQTEIIKPKKPRWLIFLIIIILLFLGGCLAKNIISEKAPNDPEAYDPITLKPKKPEGFFQKMKYLVFNQDKELIGQDKDRINILLLGMGGVGHDGPFLTDTNIIVGLKPSNGQIAMISIPRDLGVAVPKQGIKKINYINSLGETKETGTGGEFARKIFSETFDLNIPYYIRVDFKAFGEIIEAVGGVTIDVENDFTDHMYPAPNNDYQTVSFVKGVQTMDGNTALKYARSRHGSGTEGSDFARARRQQKILLALKEKMLSFSTLSNPLKINNIIKSLENHITTNLEFSDIISFIKLARELNFNQITNLVFDDSETGYLKSTFGVDGAFLLIPKTGNFTEINNTISNVFSGELTAKETKTDDTPKQTLKNENIIDKIITVEIQNGTWNAGLAARLKKRLEDKGFTIELIGNSETRPQPYSGIFNLTNKKTEIENSLSQELHLPIKQQPPTNINAATGTDILILLGEDNIE</sequence>